<protein>
    <recommendedName>
        <fullName evidence="2">alanine--tRNA ligase</fullName>
        <ecNumber evidence="2">6.1.1.7</ecNumber>
    </recommendedName>
</protein>
<dbReference type="PROSITE" id="PS50860">
    <property type="entry name" value="AA_TRNA_LIGASE_II_ALA"/>
    <property type="match status" value="1"/>
</dbReference>
<accession>A0A8D8R3U9</accession>
<keyword evidence="4 11" id="KW-0436">Ligase</keyword>
<evidence type="ECO:0000256" key="6">
    <source>
        <dbReference type="ARBA" id="ARBA00022840"/>
    </source>
</evidence>
<keyword evidence="5" id="KW-0547">Nucleotide-binding</keyword>
<evidence type="ECO:0000256" key="3">
    <source>
        <dbReference type="ARBA" id="ARBA00022555"/>
    </source>
</evidence>
<evidence type="ECO:0000256" key="2">
    <source>
        <dbReference type="ARBA" id="ARBA00013168"/>
    </source>
</evidence>
<name>A0A8D8R3U9_9HEMI</name>
<dbReference type="GO" id="GO:0002161">
    <property type="term" value="F:aminoacyl-tRNA deacylase activity"/>
    <property type="evidence" value="ECO:0007669"/>
    <property type="project" value="TreeGrafter"/>
</dbReference>
<evidence type="ECO:0000256" key="5">
    <source>
        <dbReference type="ARBA" id="ARBA00022741"/>
    </source>
</evidence>
<dbReference type="InterPro" id="IPR018164">
    <property type="entry name" value="Ala-tRNA-synth_IIc_N"/>
</dbReference>
<dbReference type="GO" id="GO:0005739">
    <property type="term" value="C:mitochondrion"/>
    <property type="evidence" value="ECO:0007669"/>
    <property type="project" value="TreeGrafter"/>
</dbReference>
<organism evidence="11">
    <name type="scientific">Cacopsylla melanoneura</name>
    <dbReference type="NCBI Taxonomy" id="428564"/>
    <lineage>
        <taxon>Eukaryota</taxon>
        <taxon>Metazoa</taxon>
        <taxon>Ecdysozoa</taxon>
        <taxon>Arthropoda</taxon>
        <taxon>Hexapoda</taxon>
        <taxon>Insecta</taxon>
        <taxon>Pterygota</taxon>
        <taxon>Neoptera</taxon>
        <taxon>Paraneoptera</taxon>
        <taxon>Hemiptera</taxon>
        <taxon>Sternorrhyncha</taxon>
        <taxon>Psylloidea</taxon>
        <taxon>Psyllidae</taxon>
        <taxon>Psyllinae</taxon>
        <taxon>Cacopsylla</taxon>
    </lineage>
</organism>
<evidence type="ECO:0000313" key="11">
    <source>
        <dbReference type="EMBL" id="CAG6643870.1"/>
    </source>
</evidence>
<dbReference type="Gene3D" id="3.30.930.10">
    <property type="entry name" value="Bira Bifunctional Protein, Domain 2"/>
    <property type="match status" value="1"/>
</dbReference>
<evidence type="ECO:0000256" key="7">
    <source>
        <dbReference type="ARBA" id="ARBA00022884"/>
    </source>
</evidence>
<keyword evidence="3" id="KW-0820">tRNA-binding</keyword>
<evidence type="ECO:0000256" key="1">
    <source>
        <dbReference type="ARBA" id="ARBA00008226"/>
    </source>
</evidence>
<comment type="similarity">
    <text evidence="1">Belongs to the class-II aminoacyl-tRNA synthetase family.</text>
</comment>
<evidence type="ECO:0000256" key="8">
    <source>
        <dbReference type="ARBA" id="ARBA00022917"/>
    </source>
</evidence>
<sequence length="122" mass="13744">MADFKSAKDVRKTFMDFFMQKKQHEYVHSSCVIPADDPTLLFANAGMNQYKPIFLGTVDPNSDMAKWVRAVNTQKCIRAGGKHNDLDDVGKDVYHHTFFEMLGNWPPAGHFADAPVAPAVER</sequence>
<evidence type="ECO:0000259" key="10">
    <source>
        <dbReference type="PROSITE" id="PS50860"/>
    </source>
</evidence>
<dbReference type="PANTHER" id="PTHR11777">
    <property type="entry name" value="ALANYL-TRNA SYNTHETASE"/>
    <property type="match status" value="1"/>
</dbReference>
<proteinExistence type="inferred from homology"/>
<dbReference type="EMBL" id="HBUF01129517">
    <property type="protein sequence ID" value="CAG6643872.1"/>
    <property type="molecule type" value="Transcribed_RNA"/>
</dbReference>
<keyword evidence="9" id="KW-0030">Aminoacyl-tRNA synthetase</keyword>
<dbReference type="AlphaFoldDB" id="A0A8D8R3U9"/>
<dbReference type="Pfam" id="PF01411">
    <property type="entry name" value="tRNA-synt_2c"/>
    <property type="match status" value="1"/>
</dbReference>
<dbReference type="PANTHER" id="PTHR11777:SF9">
    <property type="entry name" value="ALANINE--TRNA LIGASE, CYTOPLASMIC"/>
    <property type="match status" value="1"/>
</dbReference>
<evidence type="ECO:0000256" key="4">
    <source>
        <dbReference type="ARBA" id="ARBA00022598"/>
    </source>
</evidence>
<dbReference type="InterPro" id="IPR018165">
    <property type="entry name" value="Ala-tRNA-synth_IIc_core"/>
</dbReference>
<feature type="domain" description="Alanyl-transfer RNA synthetases family profile" evidence="10">
    <location>
        <begin position="5"/>
        <end position="122"/>
    </location>
</feature>
<dbReference type="EMBL" id="HBUF01129518">
    <property type="protein sequence ID" value="CAG6643874.1"/>
    <property type="molecule type" value="Transcribed_RNA"/>
</dbReference>
<dbReference type="InterPro" id="IPR050058">
    <property type="entry name" value="Ala-tRNA_ligase"/>
</dbReference>
<dbReference type="SUPFAM" id="SSF55681">
    <property type="entry name" value="Class II aaRS and biotin synthetases"/>
    <property type="match status" value="1"/>
</dbReference>
<dbReference type="GO" id="GO:0006419">
    <property type="term" value="P:alanyl-tRNA aminoacylation"/>
    <property type="evidence" value="ECO:0007669"/>
    <property type="project" value="InterPro"/>
</dbReference>
<dbReference type="GO" id="GO:0000049">
    <property type="term" value="F:tRNA binding"/>
    <property type="evidence" value="ECO:0007669"/>
    <property type="project" value="UniProtKB-KW"/>
</dbReference>
<dbReference type="InterPro" id="IPR045864">
    <property type="entry name" value="aa-tRNA-synth_II/BPL/LPL"/>
</dbReference>
<reference evidence="11" key="1">
    <citation type="submission" date="2021-05" db="EMBL/GenBank/DDBJ databases">
        <authorList>
            <person name="Alioto T."/>
            <person name="Alioto T."/>
            <person name="Gomez Garrido J."/>
        </authorList>
    </citation>
    <scope>NUCLEOTIDE SEQUENCE</scope>
</reference>
<keyword evidence="8" id="KW-0648">Protein biosynthesis</keyword>
<dbReference type="GO" id="GO:0005524">
    <property type="term" value="F:ATP binding"/>
    <property type="evidence" value="ECO:0007669"/>
    <property type="project" value="UniProtKB-KW"/>
</dbReference>
<keyword evidence="6" id="KW-0067">ATP-binding</keyword>
<dbReference type="GO" id="GO:0004813">
    <property type="term" value="F:alanine-tRNA ligase activity"/>
    <property type="evidence" value="ECO:0007669"/>
    <property type="project" value="UniProtKB-EC"/>
</dbReference>
<dbReference type="EC" id="6.1.1.7" evidence="2"/>
<evidence type="ECO:0000256" key="9">
    <source>
        <dbReference type="ARBA" id="ARBA00023146"/>
    </source>
</evidence>
<keyword evidence="7" id="KW-0694">RNA-binding</keyword>
<dbReference type="EMBL" id="HBUF01129516">
    <property type="protein sequence ID" value="CAG6643870.1"/>
    <property type="molecule type" value="Transcribed_RNA"/>
</dbReference>